<dbReference type="PANTHER" id="PTHR35788">
    <property type="entry name" value="EXPORTED PROTEIN-RELATED"/>
    <property type="match status" value="1"/>
</dbReference>
<dbReference type="AlphaFoldDB" id="A0A1H3ABD3"/>
<protein>
    <submittedName>
        <fullName evidence="3">Vancomycin resistance protein YoaR, contains peptidoglycan-binding and VanW domains</fullName>
    </submittedName>
</protein>
<keyword evidence="1" id="KW-0812">Transmembrane</keyword>
<dbReference type="RefSeq" id="WP_245757278.1">
    <property type="nucleotide sequence ID" value="NZ_FNON01000002.1"/>
</dbReference>
<feature type="domain" description="YoaR-like putative peptidoglycan binding" evidence="2">
    <location>
        <begin position="280"/>
        <end position="350"/>
    </location>
</feature>
<gene>
    <name evidence="3" type="ORF">SAMN05421504_102865</name>
</gene>
<evidence type="ECO:0000259" key="2">
    <source>
        <dbReference type="Pfam" id="PF12229"/>
    </source>
</evidence>
<sequence>MRDEPVDDLALVDELFKAEPVPLPPTHRVVVRRRIGRICMITGGILGLLVLAYIADLVASIGDVPRGVTVAGVEVGGLGHANAEAKLRRELQPRLVQPVAITAGDASGTLDPPKSGLGIDWPGTLAQAGHQPLNPVDRVLAFFRKREVGVVAKVDQDLLTRSVTKLAAQFTRDPVEGGIGFRETPDRVEAYAIEPRPGQALRDIDGAVSVVKDEWLGHGGVRLGVEPSPVKATTEGVHRALDQIVTPALASPITVHGDGQDFPLMPTDLSHALKFEAREGGTLDVLIDQPSLEKTLQPQLAVTEKPGKDAQFVFGTGAPAIEPAEDGRKVDWAKTFEPLAEVMKRADGRELTAVYAANPAALTTDAAGALGISEVVGEFTTSGFSGPAATNIGALAAKVNGMIVKPGDTFSLSALGSPGYVNAPLNEDGTGPIVVGGGVSQFASTLYNAAYLAGLTDVSHVTHDYYLDRYPAGREAKILNADGSGADLKFGNDGTSGVAIQAYAGGSSVTVKLWGTKRFRVEGSAGGQSDVIEAPVQYGSGDGCQPSAGVPGFTTSDTRVVREIGTGQEVRRETRVVRYQPRAAMVCG</sequence>
<dbReference type="InterPro" id="IPR022029">
    <property type="entry name" value="YoaR-like_PG-bd"/>
</dbReference>
<dbReference type="Pfam" id="PF04294">
    <property type="entry name" value="VanW"/>
    <property type="match status" value="1"/>
</dbReference>
<accession>A0A1H3ABD3</accession>
<proteinExistence type="predicted"/>
<name>A0A1H3ABD3_9PSEU</name>
<organism evidence="3 4">
    <name type="scientific">Amycolatopsis xylanica</name>
    <dbReference type="NCBI Taxonomy" id="589385"/>
    <lineage>
        <taxon>Bacteria</taxon>
        <taxon>Bacillati</taxon>
        <taxon>Actinomycetota</taxon>
        <taxon>Actinomycetes</taxon>
        <taxon>Pseudonocardiales</taxon>
        <taxon>Pseudonocardiaceae</taxon>
        <taxon>Amycolatopsis</taxon>
    </lineage>
</organism>
<dbReference type="InterPro" id="IPR007391">
    <property type="entry name" value="Vancomycin_resist_VanW"/>
</dbReference>
<dbReference type="PANTHER" id="PTHR35788:SF1">
    <property type="entry name" value="EXPORTED PROTEIN"/>
    <property type="match status" value="1"/>
</dbReference>
<reference evidence="3 4" key="1">
    <citation type="submission" date="2016-10" db="EMBL/GenBank/DDBJ databases">
        <authorList>
            <person name="de Groot N.N."/>
        </authorList>
    </citation>
    <scope>NUCLEOTIDE SEQUENCE [LARGE SCALE GENOMIC DNA]</scope>
    <source>
        <strain evidence="3 4">CPCC 202699</strain>
    </source>
</reference>
<evidence type="ECO:0000313" key="4">
    <source>
        <dbReference type="Proteomes" id="UP000199515"/>
    </source>
</evidence>
<feature type="transmembrane region" description="Helical" evidence="1">
    <location>
        <begin position="35"/>
        <end position="55"/>
    </location>
</feature>
<dbReference type="InterPro" id="IPR052913">
    <property type="entry name" value="Glycopeptide_resist_protein"/>
</dbReference>
<dbReference type="Proteomes" id="UP000199515">
    <property type="component" value="Unassembled WGS sequence"/>
</dbReference>
<evidence type="ECO:0000256" key="1">
    <source>
        <dbReference type="SAM" id="Phobius"/>
    </source>
</evidence>
<dbReference type="Pfam" id="PF12229">
    <property type="entry name" value="PG_binding_4"/>
    <property type="match status" value="1"/>
</dbReference>
<dbReference type="EMBL" id="FNON01000002">
    <property type="protein sequence ID" value="SDX27027.1"/>
    <property type="molecule type" value="Genomic_DNA"/>
</dbReference>
<dbReference type="STRING" id="589385.SAMN05421504_102865"/>
<evidence type="ECO:0000313" key="3">
    <source>
        <dbReference type="EMBL" id="SDX27027.1"/>
    </source>
</evidence>
<keyword evidence="4" id="KW-1185">Reference proteome</keyword>
<keyword evidence="1" id="KW-1133">Transmembrane helix</keyword>
<keyword evidence="1" id="KW-0472">Membrane</keyword>